<name>A0A6A6B673_9PEZI</name>
<keyword evidence="2" id="KW-0812">Transmembrane</keyword>
<feature type="transmembrane region" description="Helical" evidence="2">
    <location>
        <begin position="157"/>
        <end position="183"/>
    </location>
</feature>
<keyword evidence="5" id="KW-1185">Reference proteome</keyword>
<feature type="compositionally biased region" description="Low complexity" evidence="1">
    <location>
        <begin position="26"/>
        <end position="42"/>
    </location>
</feature>
<reference evidence="4" key="1">
    <citation type="journal article" date="2020" name="Stud. Mycol.">
        <title>101 Dothideomycetes genomes: a test case for predicting lifestyles and emergence of pathogens.</title>
        <authorList>
            <person name="Haridas S."/>
            <person name="Albert R."/>
            <person name="Binder M."/>
            <person name="Bloem J."/>
            <person name="Labutti K."/>
            <person name="Salamov A."/>
            <person name="Andreopoulos B."/>
            <person name="Baker S."/>
            <person name="Barry K."/>
            <person name="Bills G."/>
            <person name="Bluhm B."/>
            <person name="Cannon C."/>
            <person name="Castanera R."/>
            <person name="Culley D."/>
            <person name="Daum C."/>
            <person name="Ezra D."/>
            <person name="Gonzalez J."/>
            <person name="Henrissat B."/>
            <person name="Kuo A."/>
            <person name="Liang C."/>
            <person name="Lipzen A."/>
            <person name="Lutzoni F."/>
            <person name="Magnuson J."/>
            <person name="Mondo S."/>
            <person name="Nolan M."/>
            <person name="Ohm R."/>
            <person name="Pangilinan J."/>
            <person name="Park H.-J."/>
            <person name="Ramirez L."/>
            <person name="Alfaro M."/>
            <person name="Sun H."/>
            <person name="Tritt A."/>
            <person name="Yoshinaga Y."/>
            <person name="Zwiers L.-H."/>
            <person name="Turgeon B."/>
            <person name="Goodwin S."/>
            <person name="Spatafora J."/>
            <person name="Crous P."/>
            <person name="Grigoriev I."/>
        </authorList>
    </citation>
    <scope>NUCLEOTIDE SEQUENCE</scope>
    <source>
        <strain evidence="4">CBS 121167</strain>
    </source>
</reference>
<protein>
    <recommendedName>
        <fullName evidence="3">DUF7719 domain-containing protein</fullName>
    </recommendedName>
</protein>
<gene>
    <name evidence="4" type="ORF">K452DRAFT_290403</name>
</gene>
<dbReference type="PANTHER" id="PTHR37846:SF1">
    <property type="entry name" value="DEACETYLASE-LIKE PROTEIN"/>
    <property type="match status" value="1"/>
</dbReference>
<keyword evidence="2" id="KW-1133">Transmembrane helix</keyword>
<keyword evidence="2" id="KW-0472">Membrane</keyword>
<dbReference type="PANTHER" id="PTHR37846">
    <property type="entry name" value="YALI0B21296P"/>
    <property type="match status" value="1"/>
</dbReference>
<evidence type="ECO:0000259" key="3">
    <source>
        <dbReference type="Pfam" id="PF24841"/>
    </source>
</evidence>
<dbReference type="Pfam" id="PF24841">
    <property type="entry name" value="DUF7719"/>
    <property type="match status" value="1"/>
</dbReference>
<feature type="domain" description="DUF7719" evidence="3">
    <location>
        <begin position="156"/>
        <end position="224"/>
    </location>
</feature>
<dbReference type="RefSeq" id="XP_033394467.1">
    <property type="nucleotide sequence ID" value="XM_033540995.1"/>
</dbReference>
<dbReference type="OrthoDB" id="5597489at2759"/>
<feature type="region of interest" description="Disordered" evidence="1">
    <location>
        <begin position="1"/>
        <end position="58"/>
    </location>
</feature>
<dbReference type="EMBL" id="ML995495">
    <property type="protein sequence ID" value="KAF2138754.1"/>
    <property type="molecule type" value="Genomic_DNA"/>
</dbReference>
<dbReference type="InterPro" id="IPR056136">
    <property type="entry name" value="DUF7719"/>
</dbReference>
<sequence length="225" mass="25208">MADTNTGPRNRRERRAAAREAGDHPSSASGTTTALTTQRTPSDIPLAQPDRSGPKGKTLYDLAEERMAELQKQGQPFAKAPAGSDDEDFGPKAEALLWAFSLTMVHLTLDVLVHNQYREEIAWAEVWKRTAVVLPSMWLIIYLFHTKTALKFTLFRQLVYLGIACAGGCYCVYVGNTFGYFAVMKQTPPVGTLWIWSVVEMQKWYALTSIIVVGLYTLWNGYGFF</sequence>
<evidence type="ECO:0000256" key="1">
    <source>
        <dbReference type="SAM" id="MobiDB-lite"/>
    </source>
</evidence>
<dbReference type="Proteomes" id="UP000799438">
    <property type="component" value="Unassembled WGS sequence"/>
</dbReference>
<evidence type="ECO:0000313" key="5">
    <source>
        <dbReference type="Proteomes" id="UP000799438"/>
    </source>
</evidence>
<organism evidence="4 5">
    <name type="scientific">Aplosporella prunicola CBS 121167</name>
    <dbReference type="NCBI Taxonomy" id="1176127"/>
    <lineage>
        <taxon>Eukaryota</taxon>
        <taxon>Fungi</taxon>
        <taxon>Dikarya</taxon>
        <taxon>Ascomycota</taxon>
        <taxon>Pezizomycotina</taxon>
        <taxon>Dothideomycetes</taxon>
        <taxon>Dothideomycetes incertae sedis</taxon>
        <taxon>Botryosphaeriales</taxon>
        <taxon>Aplosporellaceae</taxon>
        <taxon>Aplosporella</taxon>
    </lineage>
</organism>
<accession>A0A6A6B673</accession>
<feature type="transmembrane region" description="Helical" evidence="2">
    <location>
        <begin position="204"/>
        <end position="222"/>
    </location>
</feature>
<evidence type="ECO:0000256" key="2">
    <source>
        <dbReference type="SAM" id="Phobius"/>
    </source>
</evidence>
<evidence type="ECO:0000313" key="4">
    <source>
        <dbReference type="EMBL" id="KAF2138754.1"/>
    </source>
</evidence>
<dbReference type="AlphaFoldDB" id="A0A6A6B673"/>
<proteinExistence type="predicted"/>
<dbReference type="GeneID" id="54298491"/>